<name>A0A6S7KIH8_PARCT</name>
<evidence type="ECO:0000313" key="2">
    <source>
        <dbReference type="Proteomes" id="UP001152795"/>
    </source>
</evidence>
<dbReference type="EMBL" id="CACRXK020014629">
    <property type="protein sequence ID" value="CAB4027152.1"/>
    <property type="molecule type" value="Genomic_DNA"/>
</dbReference>
<sequence length="179" mass="19909">MVGVEWDRVETLVEFLKAERPTELSVLKTTKRNIVIPPAQSVRVSCHVNNVGSIEDRIPVLFEPNLEWPWSDGLEVPETLTTISRGSRVNIQVKQVQQTMVKESGHFGEKTKVDIASAVSTKERQDCPEPSNEGASSYVPNVDLEGLSNEQKLIVQKMLQEESESFSKAGEIGNAKGYK</sequence>
<dbReference type="Proteomes" id="UP001152795">
    <property type="component" value="Unassembled WGS sequence"/>
</dbReference>
<proteinExistence type="predicted"/>
<organism evidence="1 2">
    <name type="scientific">Paramuricea clavata</name>
    <name type="common">Red gorgonian</name>
    <name type="synonym">Violescent sea-whip</name>
    <dbReference type="NCBI Taxonomy" id="317549"/>
    <lineage>
        <taxon>Eukaryota</taxon>
        <taxon>Metazoa</taxon>
        <taxon>Cnidaria</taxon>
        <taxon>Anthozoa</taxon>
        <taxon>Octocorallia</taxon>
        <taxon>Malacalcyonacea</taxon>
        <taxon>Plexauridae</taxon>
        <taxon>Paramuricea</taxon>
    </lineage>
</organism>
<gene>
    <name evidence="1" type="ORF">PACLA_8A083474</name>
</gene>
<protein>
    <submittedName>
        <fullName evidence="1">Uncharacterized protein</fullName>
    </submittedName>
</protein>
<evidence type="ECO:0000313" key="1">
    <source>
        <dbReference type="EMBL" id="CAB4027152.1"/>
    </source>
</evidence>
<dbReference type="AlphaFoldDB" id="A0A6S7KIH8"/>
<comment type="caution">
    <text evidence="1">The sequence shown here is derived from an EMBL/GenBank/DDBJ whole genome shotgun (WGS) entry which is preliminary data.</text>
</comment>
<accession>A0A6S7KIH8</accession>
<reference evidence="1" key="1">
    <citation type="submission" date="2020-04" db="EMBL/GenBank/DDBJ databases">
        <authorList>
            <person name="Alioto T."/>
            <person name="Alioto T."/>
            <person name="Gomez Garrido J."/>
        </authorList>
    </citation>
    <scope>NUCLEOTIDE SEQUENCE</scope>
    <source>
        <strain evidence="1">A484AB</strain>
    </source>
</reference>
<keyword evidence="2" id="KW-1185">Reference proteome</keyword>